<dbReference type="InterPro" id="IPR009057">
    <property type="entry name" value="Homeodomain-like_sf"/>
</dbReference>
<evidence type="ECO:0000259" key="10">
    <source>
        <dbReference type="PROSITE" id="PS50071"/>
    </source>
</evidence>
<keyword evidence="6" id="KW-0804">Transcription</keyword>
<keyword evidence="4 8" id="KW-0238">DNA-binding</keyword>
<evidence type="ECO:0000256" key="6">
    <source>
        <dbReference type="ARBA" id="ARBA00023163"/>
    </source>
</evidence>
<reference evidence="11" key="1">
    <citation type="submission" date="2023-07" db="EMBL/GenBank/DDBJ databases">
        <title>draft genome sequence of fig (Ficus carica).</title>
        <authorList>
            <person name="Takahashi T."/>
            <person name="Nishimura K."/>
        </authorList>
    </citation>
    <scope>NUCLEOTIDE SEQUENCE</scope>
</reference>
<feature type="DNA-binding region" description="Homeobox" evidence="8">
    <location>
        <begin position="111"/>
        <end position="173"/>
    </location>
</feature>
<organism evidence="11 12">
    <name type="scientific">Ficus carica</name>
    <name type="common">Common fig</name>
    <dbReference type="NCBI Taxonomy" id="3494"/>
    <lineage>
        <taxon>Eukaryota</taxon>
        <taxon>Viridiplantae</taxon>
        <taxon>Streptophyta</taxon>
        <taxon>Embryophyta</taxon>
        <taxon>Tracheophyta</taxon>
        <taxon>Spermatophyta</taxon>
        <taxon>Magnoliopsida</taxon>
        <taxon>eudicotyledons</taxon>
        <taxon>Gunneridae</taxon>
        <taxon>Pentapetalae</taxon>
        <taxon>rosids</taxon>
        <taxon>fabids</taxon>
        <taxon>Rosales</taxon>
        <taxon>Moraceae</taxon>
        <taxon>Ficeae</taxon>
        <taxon>Ficus</taxon>
    </lineage>
</organism>
<keyword evidence="12" id="KW-1185">Reference proteome</keyword>
<keyword evidence="7 8" id="KW-0539">Nucleus</keyword>
<dbReference type="GO" id="GO:0005634">
    <property type="term" value="C:nucleus"/>
    <property type="evidence" value="ECO:0007669"/>
    <property type="project" value="UniProtKB-SubCell"/>
</dbReference>
<evidence type="ECO:0000313" key="11">
    <source>
        <dbReference type="EMBL" id="GMN41411.1"/>
    </source>
</evidence>
<dbReference type="GO" id="GO:0006355">
    <property type="term" value="P:regulation of DNA-templated transcription"/>
    <property type="evidence" value="ECO:0007669"/>
    <property type="project" value="InterPro"/>
</dbReference>
<keyword evidence="3" id="KW-0805">Transcription regulation</keyword>
<sequence>MERYAVYNRCKLYCQQIQSVVTSFEAVAGLGNAAPFISSAIRAISSHFGCLKNAILDHLHFTSKTSSTCTNLADTSHDLVKDDEIPRLFLSPKASCGRNPTLNFSSIRNPVWRSQRGLPEHAVAMLKKWLFEHFLHPYPTDSEKHMLAQQTGLSRAQISNWFINSRVRLWKPMVEEIHVLQAHKTQVPRHSTETTPISLYNLRDVSSKRSRNERRDTTSSACTRGEKERRNEGAYVGDYANNSSSGSSASLALNLRQNLECSEAAFRNWF</sequence>
<comment type="caution">
    <text evidence="11">The sequence shown here is derived from an EMBL/GenBank/DDBJ whole genome shotgun (WGS) entry which is preliminary data.</text>
</comment>
<evidence type="ECO:0000256" key="4">
    <source>
        <dbReference type="ARBA" id="ARBA00023125"/>
    </source>
</evidence>
<dbReference type="InterPro" id="IPR001356">
    <property type="entry name" value="HD"/>
</dbReference>
<keyword evidence="5 8" id="KW-0371">Homeobox</keyword>
<dbReference type="CDD" id="cd00086">
    <property type="entry name" value="homeodomain"/>
    <property type="match status" value="1"/>
</dbReference>
<feature type="domain" description="Homeobox" evidence="10">
    <location>
        <begin position="109"/>
        <end position="172"/>
    </location>
</feature>
<evidence type="ECO:0000256" key="2">
    <source>
        <dbReference type="ARBA" id="ARBA00006454"/>
    </source>
</evidence>
<dbReference type="PANTHER" id="PTHR11850">
    <property type="entry name" value="HOMEOBOX PROTEIN TRANSCRIPTION FACTORS"/>
    <property type="match status" value="1"/>
</dbReference>
<dbReference type="InterPro" id="IPR006563">
    <property type="entry name" value="POX_dom"/>
</dbReference>
<accession>A0AA88D3J6</accession>
<feature type="region of interest" description="Disordered" evidence="9">
    <location>
        <begin position="204"/>
        <end position="239"/>
    </location>
</feature>
<gene>
    <name evidence="11" type="ORF">TIFTF001_010633</name>
</gene>
<evidence type="ECO:0000256" key="9">
    <source>
        <dbReference type="SAM" id="MobiDB-lite"/>
    </source>
</evidence>
<comment type="similarity">
    <text evidence="2">Belongs to the TALE/BELL homeobox family.</text>
</comment>
<name>A0AA88D3J6_FICCA</name>
<dbReference type="InterPro" id="IPR008422">
    <property type="entry name" value="KN_HD"/>
</dbReference>
<evidence type="ECO:0000256" key="1">
    <source>
        <dbReference type="ARBA" id="ARBA00004123"/>
    </source>
</evidence>
<dbReference type="Gene3D" id="1.10.10.60">
    <property type="entry name" value="Homeodomain-like"/>
    <property type="match status" value="1"/>
</dbReference>
<evidence type="ECO:0000256" key="5">
    <source>
        <dbReference type="ARBA" id="ARBA00023155"/>
    </source>
</evidence>
<dbReference type="PROSITE" id="PS50071">
    <property type="entry name" value="HOMEOBOX_2"/>
    <property type="match status" value="1"/>
</dbReference>
<evidence type="ECO:0000256" key="8">
    <source>
        <dbReference type="PROSITE-ProRule" id="PRU00108"/>
    </source>
</evidence>
<evidence type="ECO:0000256" key="7">
    <source>
        <dbReference type="ARBA" id="ARBA00023242"/>
    </source>
</evidence>
<evidence type="ECO:0000256" key="3">
    <source>
        <dbReference type="ARBA" id="ARBA00023015"/>
    </source>
</evidence>
<dbReference type="Pfam" id="PF05920">
    <property type="entry name" value="Homeobox_KN"/>
    <property type="match status" value="1"/>
</dbReference>
<dbReference type="SUPFAM" id="SSF46689">
    <property type="entry name" value="Homeodomain-like"/>
    <property type="match status" value="1"/>
</dbReference>
<dbReference type="Pfam" id="PF07526">
    <property type="entry name" value="POX"/>
    <property type="match status" value="1"/>
</dbReference>
<comment type="subcellular location">
    <subcellularLocation>
        <location evidence="1 8">Nucleus</location>
    </subcellularLocation>
</comment>
<evidence type="ECO:0000313" key="12">
    <source>
        <dbReference type="Proteomes" id="UP001187192"/>
    </source>
</evidence>
<dbReference type="InterPro" id="IPR050224">
    <property type="entry name" value="TALE_homeobox"/>
</dbReference>
<proteinExistence type="inferred from homology"/>
<dbReference type="GO" id="GO:0003677">
    <property type="term" value="F:DNA binding"/>
    <property type="evidence" value="ECO:0007669"/>
    <property type="project" value="UniProtKB-UniRule"/>
</dbReference>
<dbReference type="EMBL" id="BTGU01000012">
    <property type="protein sequence ID" value="GMN41411.1"/>
    <property type="molecule type" value="Genomic_DNA"/>
</dbReference>
<protein>
    <recommendedName>
        <fullName evidence="10">Homeobox domain-containing protein</fullName>
    </recommendedName>
</protein>
<dbReference type="Proteomes" id="UP001187192">
    <property type="component" value="Unassembled WGS sequence"/>
</dbReference>
<dbReference type="SMART" id="SM00389">
    <property type="entry name" value="HOX"/>
    <property type="match status" value="1"/>
</dbReference>
<dbReference type="AlphaFoldDB" id="A0AA88D3J6"/>